<dbReference type="EMBL" id="JAFREM010000012">
    <property type="protein sequence ID" value="MBO1306023.1"/>
    <property type="molecule type" value="Genomic_DNA"/>
</dbReference>
<keyword evidence="2" id="KW-1185">Reference proteome</keyword>
<dbReference type="Proteomes" id="UP000664601">
    <property type="component" value="Unassembled WGS sequence"/>
</dbReference>
<accession>A0ABS3L8R4</accession>
<proteinExistence type="predicted"/>
<gene>
    <name evidence="1" type="ORF">JZO70_07615</name>
</gene>
<protein>
    <submittedName>
        <fullName evidence="1">Uncharacterized protein</fullName>
    </submittedName>
</protein>
<organism evidence="1 2">
    <name type="scientific">Candidatus Enterococcus moelleringii</name>
    <dbReference type="NCBI Taxonomy" id="2815325"/>
    <lineage>
        <taxon>Bacteria</taxon>
        <taxon>Bacillati</taxon>
        <taxon>Bacillota</taxon>
        <taxon>Bacilli</taxon>
        <taxon>Lactobacillales</taxon>
        <taxon>Enterococcaceae</taxon>
        <taxon>Enterococcus</taxon>
    </lineage>
</organism>
<sequence length="51" mass="5921">MALPRSKHSQAVLLTYAAGRRSFLKNLIKADFPRVISYFNGYCKMGEDYEY</sequence>
<dbReference type="RefSeq" id="WP_207672953.1">
    <property type="nucleotide sequence ID" value="NZ_JAFREM010000012.1"/>
</dbReference>
<comment type="caution">
    <text evidence="1">The sequence shown here is derived from an EMBL/GenBank/DDBJ whole genome shotgun (WGS) entry which is preliminary data.</text>
</comment>
<evidence type="ECO:0000313" key="1">
    <source>
        <dbReference type="EMBL" id="MBO1306023.1"/>
    </source>
</evidence>
<name>A0ABS3L8R4_9ENTE</name>
<evidence type="ECO:0000313" key="2">
    <source>
        <dbReference type="Proteomes" id="UP000664601"/>
    </source>
</evidence>
<reference evidence="1 2" key="1">
    <citation type="submission" date="2021-03" db="EMBL/GenBank/DDBJ databases">
        <title>Enterococcal diversity collection.</title>
        <authorList>
            <person name="Gilmore M.S."/>
            <person name="Schwartzman J."/>
            <person name="Van Tyne D."/>
            <person name="Martin M."/>
            <person name="Earl A.M."/>
            <person name="Manson A.L."/>
            <person name="Straub T."/>
            <person name="Salamzade R."/>
            <person name="Saavedra J."/>
            <person name="Lebreton F."/>
            <person name="Prichula J."/>
            <person name="Schaufler K."/>
            <person name="Gaca A."/>
            <person name="Sgardioli B."/>
            <person name="Wagenaar J."/>
            <person name="Strong T."/>
        </authorList>
    </citation>
    <scope>NUCLEOTIDE SEQUENCE [LARGE SCALE GENOMIC DNA]</scope>
    <source>
        <strain evidence="1 2">669A</strain>
    </source>
</reference>